<reference evidence="1" key="1">
    <citation type="submission" date="2020-07" db="EMBL/GenBank/DDBJ databases">
        <title>Multicomponent nature underlies the extraordinary mechanical properties of spider dragline silk.</title>
        <authorList>
            <person name="Kono N."/>
            <person name="Nakamura H."/>
            <person name="Mori M."/>
            <person name="Yoshida Y."/>
            <person name="Ohtoshi R."/>
            <person name="Malay A.D."/>
            <person name="Moran D.A.P."/>
            <person name="Tomita M."/>
            <person name="Numata K."/>
            <person name="Arakawa K."/>
        </authorList>
    </citation>
    <scope>NUCLEOTIDE SEQUENCE</scope>
</reference>
<dbReference type="EMBL" id="BMAO01019259">
    <property type="protein sequence ID" value="GFR29439.1"/>
    <property type="molecule type" value="Genomic_DNA"/>
</dbReference>
<proteinExistence type="predicted"/>
<evidence type="ECO:0000313" key="2">
    <source>
        <dbReference type="Proteomes" id="UP000887116"/>
    </source>
</evidence>
<dbReference type="AlphaFoldDB" id="A0A8X6M313"/>
<dbReference type="OrthoDB" id="10394996at2759"/>
<name>A0A8X6M313_TRICU</name>
<accession>A0A8X6M313</accession>
<dbReference type="Proteomes" id="UP000887116">
    <property type="component" value="Unassembled WGS sequence"/>
</dbReference>
<organism evidence="1 2">
    <name type="scientific">Trichonephila clavata</name>
    <name type="common">Joro spider</name>
    <name type="synonym">Nephila clavata</name>
    <dbReference type="NCBI Taxonomy" id="2740835"/>
    <lineage>
        <taxon>Eukaryota</taxon>
        <taxon>Metazoa</taxon>
        <taxon>Ecdysozoa</taxon>
        <taxon>Arthropoda</taxon>
        <taxon>Chelicerata</taxon>
        <taxon>Arachnida</taxon>
        <taxon>Araneae</taxon>
        <taxon>Araneomorphae</taxon>
        <taxon>Entelegynae</taxon>
        <taxon>Araneoidea</taxon>
        <taxon>Nephilidae</taxon>
        <taxon>Trichonephila</taxon>
    </lineage>
</organism>
<comment type="caution">
    <text evidence="1">The sequence shown here is derived from an EMBL/GenBank/DDBJ whole genome shotgun (WGS) entry which is preliminary data.</text>
</comment>
<sequence length="229" mass="25887">MSGVPPPPFFSFFSKPWVDFNLINRFGGAPLQHLDDSSLPLPRDLNESISPIKPQKEKANIFNSDTIQSHSFCGYHSPLHITPSYHDIPPANHGCPTYATGTEPISKNLRHPSIPHLFFEQFSRHFNRWPLLIHHGPRTICRGGSNLPTNGKAETLVLHCPEFALLDIARKARPRKQPPGFLLQLYGDEVGTLRRNDHVFPCTTDVSADIKKVICFSCNALELKKFQFR</sequence>
<gene>
    <name evidence="1" type="ORF">TNCT_263791</name>
</gene>
<evidence type="ECO:0000313" key="1">
    <source>
        <dbReference type="EMBL" id="GFR29439.1"/>
    </source>
</evidence>
<protein>
    <submittedName>
        <fullName evidence="1">Uncharacterized protein</fullName>
    </submittedName>
</protein>
<keyword evidence="2" id="KW-1185">Reference proteome</keyword>